<dbReference type="PANTHER" id="PTHR37492">
    <property type="entry name" value="SI:CH211-171H4.7-RELATED"/>
    <property type="match status" value="1"/>
</dbReference>
<dbReference type="EMBL" id="NWSH01004137">
    <property type="protein sequence ID" value="PCG65460.1"/>
    <property type="molecule type" value="Genomic_DNA"/>
</dbReference>
<dbReference type="PANTHER" id="PTHR37492:SF4">
    <property type="entry name" value="TSC22 DOMAIN FAMILY PROTEIN 3 ISOFORM X1"/>
    <property type="match status" value="1"/>
</dbReference>
<evidence type="ECO:0000256" key="1">
    <source>
        <dbReference type="SAM" id="MobiDB-lite"/>
    </source>
</evidence>
<accession>A0A2A4J1Y5</accession>
<dbReference type="STRING" id="7102.A0A2A4J1Y5"/>
<proteinExistence type="predicted"/>
<organism evidence="2">
    <name type="scientific">Heliothis virescens</name>
    <name type="common">Tobacco budworm moth</name>
    <dbReference type="NCBI Taxonomy" id="7102"/>
    <lineage>
        <taxon>Eukaryota</taxon>
        <taxon>Metazoa</taxon>
        <taxon>Ecdysozoa</taxon>
        <taxon>Arthropoda</taxon>
        <taxon>Hexapoda</taxon>
        <taxon>Insecta</taxon>
        <taxon>Pterygota</taxon>
        <taxon>Neoptera</taxon>
        <taxon>Endopterygota</taxon>
        <taxon>Lepidoptera</taxon>
        <taxon>Glossata</taxon>
        <taxon>Ditrysia</taxon>
        <taxon>Noctuoidea</taxon>
        <taxon>Noctuidae</taxon>
        <taxon>Heliothinae</taxon>
        <taxon>Heliothis</taxon>
    </lineage>
</organism>
<reference evidence="2" key="1">
    <citation type="submission" date="2017-09" db="EMBL/GenBank/DDBJ databases">
        <title>Contemporary evolution of a Lepidopteran species, Heliothis virescens, in response to modern agricultural practices.</title>
        <authorList>
            <person name="Fritz M.L."/>
            <person name="Deyonke A.M."/>
            <person name="Papanicolaou A."/>
            <person name="Micinski S."/>
            <person name="Westbrook J."/>
            <person name="Gould F."/>
        </authorList>
    </citation>
    <scope>NUCLEOTIDE SEQUENCE [LARGE SCALE GENOMIC DNA]</scope>
    <source>
        <strain evidence="2">HvINT-</strain>
        <tissue evidence="2">Whole body</tissue>
    </source>
</reference>
<feature type="region of interest" description="Disordered" evidence="1">
    <location>
        <begin position="116"/>
        <end position="174"/>
    </location>
</feature>
<gene>
    <name evidence="2" type="ORF">B5V51_9193</name>
</gene>
<feature type="compositionally biased region" description="Basic and acidic residues" evidence="1">
    <location>
        <begin position="164"/>
        <end position="174"/>
    </location>
</feature>
<protein>
    <submittedName>
        <fullName evidence="2">Uncharacterized protein</fullName>
    </submittedName>
</protein>
<sequence length="1003" mass="110966">MSTRLKYLKNVTSSFQNFSDILGHESKIHNGFSCLVVPRSIPLRRPDCKYYKQDYVRRNNVDYAKLVLTPAPGNRTLNRIASDLPLPGKWLNTGHIIPGSLGKGYPRETGYSFYYDTKNPQCPPPSPKVDVDEKESEDCSPDPCEKSNDCSDTPRPKKGSSCEGKSKPKTDPCSRKKCTFVVHTIPARTPVKTLRSTCSALFEKDEYPLLTPKLNKDAKGFDEKAISFPETLQQQMKIGIACEELLKPKTSLFRRKKCTFVVPLNFYRHFSSVCKKGSGGKQPSKENETKTASVCARLKKTRDCSKGGKKGGGKGPICPPQKKVKDCPPTGGKKRKGGSICGAPKKVKDCPPKGGPKAGKKSTGSICGAPKRKASTCAPRKSKSSSCAPKKSKSSSCAPRKSKSSSCAPKKSKSSSCAPKKSKSSSCAPKKSKSSSCAPKKSKSSSCAPKKSKSSSCAPKKSKSSSCSPKKSKSSSCAPKKSKSSSCAPKKSKSSSCAPKKSNFSWLERVISSCARKKSNLKLRSEKVISPAALERVHMISACTPGKGCPWESTNSFYYGTQNLHMLLAPKLDEDVKGFYKKNISFSNTHQQQMKIRTACVELFKLKTRPYYRRYSSKCPCKKCSGGGRPDDPDNICTAIPRKTGKERQSTSVWCPRKKVKACSSKGRKKKGKGPAYNFQKRVTPPKVVKMRPVCPPRKKKKKKEVKNCCPKGKRIKKVYIIPACTPGKGCSWESANIFYYGTQNLHMLLASKLEKGLDKKTINCPNNPQQQMKIGTACEEFEPKTSLCYRKRCNFVVPLNFYRHYSSAHRGRPDDPDKVCKYPTAGVIRKKRQSKSIGKTEKHCSPKGRKKKLRGPAFHFHFKVEDSLPKVKKKLGPRPVCPPRKKKKLKNCCPKGVRAAILCGRKQQIKTCVAKEVRKSSQGPTCPRMKGSRVLKTCARRCAKKSAGRRRRRYPCANLGKASKKSGTEKKVCRAFIKGLEPKKKIDYCAPRTRSGKPKCKK</sequence>
<feature type="region of interest" description="Disordered" evidence="1">
    <location>
        <begin position="302"/>
        <end position="500"/>
    </location>
</feature>
<dbReference type="AlphaFoldDB" id="A0A2A4J1Y5"/>
<name>A0A2A4J1Y5_HELVI</name>
<evidence type="ECO:0000313" key="2">
    <source>
        <dbReference type="EMBL" id="PCG65460.1"/>
    </source>
</evidence>
<feature type="compositionally biased region" description="Low complexity" evidence="1">
    <location>
        <begin position="384"/>
        <end position="500"/>
    </location>
</feature>
<comment type="caution">
    <text evidence="2">The sequence shown here is derived from an EMBL/GenBank/DDBJ whole genome shotgun (WGS) entry which is preliminary data.</text>
</comment>
<feature type="compositionally biased region" description="Basic and acidic residues" evidence="1">
    <location>
        <begin position="143"/>
        <end position="155"/>
    </location>
</feature>
<feature type="region of interest" description="Disordered" evidence="1">
    <location>
        <begin position="832"/>
        <end position="852"/>
    </location>
</feature>